<dbReference type="PANTHER" id="PTHR42703:SF1">
    <property type="entry name" value="NA(+)_H(+) ANTIPORTER SUBUNIT D1"/>
    <property type="match status" value="1"/>
</dbReference>
<dbReference type="PRINTS" id="PR01437">
    <property type="entry name" value="NUOXDRDTASE4"/>
</dbReference>
<evidence type="ECO:0000256" key="4">
    <source>
        <dbReference type="ARBA" id="ARBA00022692"/>
    </source>
</evidence>
<feature type="transmembrane region" description="Helical" evidence="8">
    <location>
        <begin position="110"/>
        <end position="128"/>
    </location>
</feature>
<feature type="transmembrane region" description="Helical" evidence="8">
    <location>
        <begin position="377"/>
        <end position="398"/>
    </location>
</feature>
<keyword evidence="6 8" id="KW-0472">Membrane</keyword>
<evidence type="ECO:0000259" key="9">
    <source>
        <dbReference type="Pfam" id="PF00361"/>
    </source>
</evidence>
<dbReference type="Proteomes" id="UP000269883">
    <property type="component" value="Chromosome"/>
</dbReference>
<name>A0A2Z6AXQ2_9BACT</name>
<proteinExistence type="inferred from homology"/>
<keyword evidence="3" id="KW-1003">Cell membrane</keyword>
<dbReference type="GO" id="GO:0008137">
    <property type="term" value="F:NADH dehydrogenase (ubiquinone) activity"/>
    <property type="evidence" value="ECO:0007669"/>
    <property type="project" value="InterPro"/>
</dbReference>
<feature type="transmembrane region" description="Helical" evidence="8">
    <location>
        <begin position="306"/>
        <end position="325"/>
    </location>
</feature>
<evidence type="ECO:0000313" key="10">
    <source>
        <dbReference type="EMBL" id="BBD08021.1"/>
    </source>
</evidence>
<organism evidence="10 11">
    <name type="scientific">Desulfovibrio ferrophilus</name>
    <dbReference type="NCBI Taxonomy" id="241368"/>
    <lineage>
        <taxon>Bacteria</taxon>
        <taxon>Pseudomonadati</taxon>
        <taxon>Thermodesulfobacteriota</taxon>
        <taxon>Desulfovibrionia</taxon>
        <taxon>Desulfovibrionales</taxon>
        <taxon>Desulfovibrionaceae</taxon>
        <taxon>Desulfovibrio</taxon>
    </lineage>
</organism>
<feature type="transmembrane region" description="Helical" evidence="8">
    <location>
        <begin position="6"/>
        <end position="26"/>
    </location>
</feature>
<feature type="transmembrane region" description="Helical" evidence="8">
    <location>
        <begin position="165"/>
        <end position="185"/>
    </location>
</feature>
<dbReference type="InterPro" id="IPR001750">
    <property type="entry name" value="ND/Mrp_TM"/>
</dbReference>
<dbReference type="InterPro" id="IPR050586">
    <property type="entry name" value="CPA3_Na-H_Antiporter_D"/>
</dbReference>
<dbReference type="OrthoDB" id="9805769at2"/>
<dbReference type="EMBL" id="AP017378">
    <property type="protein sequence ID" value="BBD08021.1"/>
    <property type="molecule type" value="Genomic_DNA"/>
</dbReference>
<sequence length="499" mass="54174">MIDQYPSLILIAPLLFALFVFISAWFSRKPAFIMSALALGLSAAAAMGLLGQVIANGPLSYRIGGWAPPMGIEYYVDHLNALVLFVVSSLAFWNLIATRPDIEKSYGDKAPVFYTLYLLSVAGHLGIVVTGDAFNLYVLLEIAALSGYALLAMGNTRAQLSTLRYLFMGTVGASFYLLGVGYMYIMTGSLNMLDLQRLLPSLYGSPAIAAAFGLVLVGIFIKMAFFPMHAWLPGAYSDANSPASSLIAPMTTKVMVYAMIRMCLTVFTPEFTFKAAWFADGIVWAAVVAMVMGAFFALSQKDMKKMLTFVLISEVGYMVGGFWLGNRLGITGSMLHIVNDAVMTLCVFLCVGCIAYRTGSTKFEALQGLSRKQPFTMAALVIGALAMIGVPPTCGFYSKWYLILGGLDAGHYGFVAALVFSSLMNVILFFRIFEIAFFEPYGDMHGDHYHGPPHEKIQDAPWSMVLPLLVVAVGLVVLGLYSGFIVTNIIDFAIPATII</sequence>
<comment type="subcellular location">
    <subcellularLocation>
        <location evidence="1">Cell membrane</location>
        <topology evidence="1">Multi-pass membrane protein</topology>
    </subcellularLocation>
    <subcellularLocation>
        <location evidence="7">Membrane</location>
        <topology evidence="7">Multi-pass membrane protein</topology>
    </subcellularLocation>
</comment>
<feature type="transmembrane region" description="Helical" evidence="8">
    <location>
        <begin position="337"/>
        <end position="356"/>
    </location>
</feature>
<feature type="transmembrane region" description="Helical" evidence="8">
    <location>
        <begin position="134"/>
        <end position="153"/>
    </location>
</feature>
<dbReference type="GO" id="GO:0042773">
    <property type="term" value="P:ATP synthesis coupled electron transport"/>
    <property type="evidence" value="ECO:0007669"/>
    <property type="project" value="InterPro"/>
</dbReference>
<evidence type="ECO:0000256" key="3">
    <source>
        <dbReference type="ARBA" id="ARBA00022475"/>
    </source>
</evidence>
<evidence type="ECO:0000256" key="5">
    <source>
        <dbReference type="ARBA" id="ARBA00022989"/>
    </source>
</evidence>
<dbReference type="InterPro" id="IPR003918">
    <property type="entry name" value="NADH_UbQ_OxRdtase"/>
</dbReference>
<feature type="transmembrane region" description="Helical" evidence="8">
    <location>
        <begin position="275"/>
        <end position="299"/>
    </location>
</feature>
<feature type="transmembrane region" description="Helical" evidence="8">
    <location>
        <begin position="410"/>
        <end position="430"/>
    </location>
</feature>
<reference evidence="10 11" key="1">
    <citation type="journal article" date="2018" name="Sci. Adv.">
        <title>Multi-heme cytochromes provide a pathway for survival in energy-limited environments.</title>
        <authorList>
            <person name="Deng X."/>
            <person name="Dohmae N."/>
            <person name="Nealson K.H."/>
            <person name="Hashimoto K."/>
            <person name="Okamoto A."/>
        </authorList>
    </citation>
    <scope>NUCLEOTIDE SEQUENCE [LARGE SCALE GENOMIC DNA]</scope>
    <source>
        <strain evidence="10 11">IS5</strain>
    </source>
</reference>
<feature type="transmembrane region" description="Helical" evidence="8">
    <location>
        <begin position="465"/>
        <end position="490"/>
    </location>
</feature>
<gene>
    <name evidence="10" type="ORF">DFE_1295</name>
</gene>
<dbReference type="RefSeq" id="WP_126377774.1">
    <property type="nucleotide sequence ID" value="NZ_AP017378.1"/>
</dbReference>
<dbReference type="KEGG" id="dfl:DFE_1295"/>
<evidence type="ECO:0000256" key="7">
    <source>
        <dbReference type="RuleBase" id="RU000320"/>
    </source>
</evidence>
<feature type="transmembrane region" description="Helical" evidence="8">
    <location>
        <begin position="75"/>
        <end position="98"/>
    </location>
</feature>
<keyword evidence="11" id="KW-1185">Reference proteome</keyword>
<comment type="similarity">
    <text evidence="2">Belongs to the CPA3 antiporters (TC 2.A.63) subunit D family.</text>
</comment>
<dbReference type="PANTHER" id="PTHR42703">
    <property type="entry name" value="NADH DEHYDROGENASE"/>
    <property type="match status" value="1"/>
</dbReference>
<accession>A0A2Z6AXQ2</accession>
<evidence type="ECO:0000256" key="2">
    <source>
        <dbReference type="ARBA" id="ARBA00005346"/>
    </source>
</evidence>
<evidence type="ECO:0000256" key="6">
    <source>
        <dbReference type="ARBA" id="ARBA00023136"/>
    </source>
</evidence>
<evidence type="ECO:0000313" key="11">
    <source>
        <dbReference type="Proteomes" id="UP000269883"/>
    </source>
</evidence>
<dbReference type="GO" id="GO:0005886">
    <property type="term" value="C:plasma membrane"/>
    <property type="evidence" value="ECO:0007669"/>
    <property type="project" value="UniProtKB-SubCell"/>
</dbReference>
<evidence type="ECO:0000256" key="1">
    <source>
        <dbReference type="ARBA" id="ARBA00004651"/>
    </source>
</evidence>
<evidence type="ECO:0000256" key="8">
    <source>
        <dbReference type="SAM" id="Phobius"/>
    </source>
</evidence>
<dbReference type="AlphaFoldDB" id="A0A2Z6AXQ2"/>
<keyword evidence="4 7" id="KW-0812">Transmembrane</keyword>
<feature type="transmembrane region" description="Helical" evidence="8">
    <location>
        <begin position="205"/>
        <end position="225"/>
    </location>
</feature>
<protein>
    <submittedName>
        <fullName evidence="10">Proton-translocating NADH-quinone oxidoreductase, chain N</fullName>
    </submittedName>
</protein>
<feature type="transmembrane region" description="Helical" evidence="8">
    <location>
        <begin position="33"/>
        <end position="55"/>
    </location>
</feature>
<dbReference type="Pfam" id="PF00361">
    <property type="entry name" value="Proton_antipo_M"/>
    <property type="match status" value="1"/>
</dbReference>
<feature type="domain" description="NADH:quinone oxidoreductase/Mrp antiporter transmembrane" evidence="9">
    <location>
        <begin position="132"/>
        <end position="424"/>
    </location>
</feature>
<keyword evidence="5 8" id="KW-1133">Transmembrane helix</keyword>